<organism evidence="1 2">
    <name type="scientific">Hydnum rufescens UP504</name>
    <dbReference type="NCBI Taxonomy" id="1448309"/>
    <lineage>
        <taxon>Eukaryota</taxon>
        <taxon>Fungi</taxon>
        <taxon>Dikarya</taxon>
        <taxon>Basidiomycota</taxon>
        <taxon>Agaricomycotina</taxon>
        <taxon>Agaricomycetes</taxon>
        <taxon>Cantharellales</taxon>
        <taxon>Hydnaceae</taxon>
        <taxon>Hydnum</taxon>
    </lineage>
</organism>
<dbReference type="EMBL" id="MU128946">
    <property type="protein sequence ID" value="KAF9515779.1"/>
    <property type="molecule type" value="Genomic_DNA"/>
</dbReference>
<reference evidence="1" key="1">
    <citation type="journal article" date="2020" name="Nat. Commun.">
        <title>Large-scale genome sequencing of mycorrhizal fungi provides insights into the early evolution of symbiotic traits.</title>
        <authorList>
            <person name="Miyauchi S."/>
            <person name="Kiss E."/>
            <person name="Kuo A."/>
            <person name="Drula E."/>
            <person name="Kohler A."/>
            <person name="Sanchez-Garcia M."/>
            <person name="Morin E."/>
            <person name="Andreopoulos B."/>
            <person name="Barry K.W."/>
            <person name="Bonito G."/>
            <person name="Buee M."/>
            <person name="Carver A."/>
            <person name="Chen C."/>
            <person name="Cichocki N."/>
            <person name="Clum A."/>
            <person name="Culley D."/>
            <person name="Crous P.W."/>
            <person name="Fauchery L."/>
            <person name="Girlanda M."/>
            <person name="Hayes R.D."/>
            <person name="Keri Z."/>
            <person name="LaButti K."/>
            <person name="Lipzen A."/>
            <person name="Lombard V."/>
            <person name="Magnuson J."/>
            <person name="Maillard F."/>
            <person name="Murat C."/>
            <person name="Nolan M."/>
            <person name="Ohm R.A."/>
            <person name="Pangilinan J."/>
            <person name="Pereira M.F."/>
            <person name="Perotto S."/>
            <person name="Peter M."/>
            <person name="Pfister S."/>
            <person name="Riley R."/>
            <person name="Sitrit Y."/>
            <person name="Stielow J.B."/>
            <person name="Szollosi G."/>
            <person name="Zifcakova L."/>
            <person name="Stursova M."/>
            <person name="Spatafora J.W."/>
            <person name="Tedersoo L."/>
            <person name="Vaario L.M."/>
            <person name="Yamada A."/>
            <person name="Yan M."/>
            <person name="Wang P."/>
            <person name="Xu J."/>
            <person name="Bruns T."/>
            <person name="Baldrian P."/>
            <person name="Vilgalys R."/>
            <person name="Dunand C."/>
            <person name="Henrissat B."/>
            <person name="Grigoriev I.V."/>
            <person name="Hibbett D."/>
            <person name="Nagy L.G."/>
            <person name="Martin F.M."/>
        </authorList>
    </citation>
    <scope>NUCLEOTIDE SEQUENCE</scope>
    <source>
        <strain evidence="1">UP504</strain>
    </source>
</reference>
<evidence type="ECO:0000313" key="2">
    <source>
        <dbReference type="Proteomes" id="UP000886523"/>
    </source>
</evidence>
<accession>A0A9P6B168</accession>
<comment type="caution">
    <text evidence="1">The sequence shown here is derived from an EMBL/GenBank/DDBJ whole genome shotgun (WGS) entry which is preliminary data.</text>
</comment>
<name>A0A9P6B168_9AGAM</name>
<dbReference type="Proteomes" id="UP000886523">
    <property type="component" value="Unassembled WGS sequence"/>
</dbReference>
<gene>
    <name evidence="1" type="ORF">BS47DRAFT_1391272</name>
</gene>
<dbReference type="AlphaFoldDB" id="A0A9P6B168"/>
<proteinExistence type="predicted"/>
<protein>
    <submittedName>
        <fullName evidence="1">Uncharacterized protein</fullName>
    </submittedName>
</protein>
<keyword evidence="2" id="KW-1185">Reference proteome</keyword>
<evidence type="ECO:0000313" key="1">
    <source>
        <dbReference type="EMBL" id="KAF9515779.1"/>
    </source>
</evidence>
<sequence>MVTIPTTPSTALRSIVQHLGFIIQEHNVQSSPICAFTIYCLIAPLKYLLLTLQQHEHLKIIPEILPPPQELSWFCKLIRSLCSQLTEEGLAAAPGLFTDFETEWYLLDVTIQDPPTPPFSLTYTPSDTDSLEVQITLTVKPMGLLVLDTEALHEAPVKYNLS</sequence>